<keyword evidence="3" id="KW-1185">Reference proteome</keyword>
<geneLocation type="plasmid" evidence="2 3">
    <name>unnamed1</name>
</geneLocation>
<proteinExistence type="predicted"/>
<evidence type="ECO:0008006" key="4">
    <source>
        <dbReference type="Google" id="ProtNLM"/>
    </source>
</evidence>
<gene>
    <name evidence="2" type="ORF">EHF33_17575</name>
</gene>
<evidence type="ECO:0000313" key="3">
    <source>
        <dbReference type="Proteomes" id="UP000276417"/>
    </source>
</evidence>
<keyword evidence="1" id="KW-0732">Signal</keyword>
<dbReference type="RefSeq" id="WP_124874604.1">
    <property type="nucleotide sequence ID" value="NZ_CP034185.1"/>
</dbReference>
<dbReference type="AlphaFoldDB" id="A0A3G8YID3"/>
<evidence type="ECO:0000313" key="2">
    <source>
        <dbReference type="EMBL" id="AZI44705.1"/>
    </source>
</evidence>
<dbReference type="Proteomes" id="UP000276417">
    <property type="component" value="Plasmid unnamed1"/>
</dbReference>
<sequence length="214" mass="23009">MRRGWVKASSKPNRLIQTLLFALLLSPTAQAFQVQHGGLSVSYSDPRDRLQLGTVFKAWDAAARDLKALGLPPPTQVRIEAASSAADFARRTAEPANIAASTQGAVISTQRLTALALSGRLPLTIRHEAFHTAQPAGIPRWLAEGLARTFSGEAASDPQGPTGLSRLSSDALSEELLGRNPTRLAAAYVEAARRTGQLVKRRGWKEVIKELGKL</sequence>
<feature type="chain" id="PRO_5018132227" description="DUF4157 domain-containing protein" evidence="1">
    <location>
        <begin position="32"/>
        <end position="214"/>
    </location>
</feature>
<dbReference type="OrthoDB" id="69841at2"/>
<accession>A0A3G8YID3</accession>
<feature type="signal peptide" evidence="1">
    <location>
        <begin position="1"/>
        <end position="31"/>
    </location>
</feature>
<dbReference type="EMBL" id="CP034185">
    <property type="protein sequence ID" value="AZI44705.1"/>
    <property type="molecule type" value="Genomic_DNA"/>
</dbReference>
<dbReference type="KEGG" id="dph:EHF33_17575"/>
<evidence type="ECO:0000256" key="1">
    <source>
        <dbReference type="SAM" id="SignalP"/>
    </source>
</evidence>
<organism evidence="2 3">
    <name type="scientific">Deinococcus psychrotolerans</name>
    <dbReference type="NCBI Taxonomy" id="2489213"/>
    <lineage>
        <taxon>Bacteria</taxon>
        <taxon>Thermotogati</taxon>
        <taxon>Deinococcota</taxon>
        <taxon>Deinococci</taxon>
        <taxon>Deinococcales</taxon>
        <taxon>Deinococcaceae</taxon>
        <taxon>Deinococcus</taxon>
    </lineage>
</organism>
<protein>
    <recommendedName>
        <fullName evidence="4">DUF4157 domain-containing protein</fullName>
    </recommendedName>
</protein>
<reference evidence="2 3" key="1">
    <citation type="submission" date="2018-11" db="EMBL/GenBank/DDBJ databases">
        <title>Deinococcus shelandsis sp. nov., isolated from South Shetland Islands soil of Antarctica.</title>
        <authorList>
            <person name="Tian J."/>
        </authorList>
    </citation>
    <scope>NUCLEOTIDE SEQUENCE [LARGE SCALE GENOMIC DNA]</scope>
    <source>
        <strain evidence="2 3">S14-83T</strain>
        <plasmid evidence="2 3">unnamed1</plasmid>
    </source>
</reference>
<name>A0A3G8YID3_9DEIO</name>
<keyword evidence="2" id="KW-0614">Plasmid</keyword>